<protein>
    <submittedName>
        <fullName evidence="2">DUF2817 domain-containing protein</fullName>
    </submittedName>
</protein>
<dbReference type="AlphaFoldDB" id="A0A4V3UY61"/>
<dbReference type="EMBL" id="SSMC01000002">
    <property type="protein sequence ID" value="THD67866.1"/>
    <property type="molecule type" value="Genomic_DNA"/>
</dbReference>
<evidence type="ECO:0000259" key="1">
    <source>
        <dbReference type="Pfam" id="PF00246"/>
    </source>
</evidence>
<organism evidence="2 3">
    <name type="scientific">Robertkochia marina</name>
    <dbReference type="NCBI Taxonomy" id="1227945"/>
    <lineage>
        <taxon>Bacteria</taxon>
        <taxon>Pseudomonadati</taxon>
        <taxon>Bacteroidota</taxon>
        <taxon>Flavobacteriia</taxon>
        <taxon>Flavobacteriales</taxon>
        <taxon>Flavobacteriaceae</taxon>
        <taxon>Robertkochia</taxon>
    </lineage>
</organism>
<evidence type="ECO:0000313" key="3">
    <source>
        <dbReference type="Proteomes" id="UP000305939"/>
    </source>
</evidence>
<dbReference type="RefSeq" id="WP_136336071.1">
    <property type="nucleotide sequence ID" value="NZ_QXMP01000012.1"/>
</dbReference>
<reference evidence="2 3" key="1">
    <citation type="submission" date="2019-04" db="EMBL/GenBank/DDBJ databases">
        <title>Draft genome sequence of Robertkochia marina CC-AMO-30D.</title>
        <authorList>
            <person name="Hameed A."/>
            <person name="Lin S.-Y."/>
            <person name="Shahina M."/>
            <person name="Lai W.-A."/>
            <person name="Young C.-C."/>
        </authorList>
    </citation>
    <scope>NUCLEOTIDE SEQUENCE [LARGE SCALE GENOMIC DNA]</scope>
    <source>
        <strain evidence="2 3">CC-AMO-30D</strain>
    </source>
</reference>
<dbReference type="GO" id="GO:0004181">
    <property type="term" value="F:metallocarboxypeptidase activity"/>
    <property type="evidence" value="ECO:0007669"/>
    <property type="project" value="InterPro"/>
</dbReference>
<dbReference type="Pfam" id="PF00246">
    <property type="entry name" value="Peptidase_M14"/>
    <property type="match status" value="1"/>
</dbReference>
<sequence length="380" mass="44311">MNKQDPYIEEYERYRYQGLNGRYVNRDHLLDFYRVLAVKDIHPQKVGVSVNEEVIDLFRIGNGPVKVLMWSQMHGNESTTTRALTDLLHYMISDSRFTRELSQRISLYIIPMLSPDGARAYTRVNANNVDLNRDAQDRTQPESRVLRKVFEEVKPDFCFNLHDQRTIFSAGPVNKPATISFLSPSYNKARDINEVRSTSMKIIANMNSRLQEHIPGQVGRYDDGFNLNCVGDTFQSEGVPTILFEAGHFPDDYQRHETRKYISFAIKTALESILNEEWKTTDHRDYFDIPENEKLFCDILIKNVPVKPKGEHTQYKSLHYMYKETLKDGEVVFIPEFSLLENTQGVFAHRVLIVPDDYELEYSSEQELQQKSMSLLFRIL</sequence>
<dbReference type="Proteomes" id="UP000305939">
    <property type="component" value="Unassembled WGS sequence"/>
</dbReference>
<dbReference type="GO" id="GO:0008270">
    <property type="term" value="F:zinc ion binding"/>
    <property type="evidence" value="ECO:0007669"/>
    <property type="project" value="InterPro"/>
</dbReference>
<gene>
    <name evidence="2" type="ORF">E7Z59_09455</name>
</gene>
<feature type="domain" description="Peptidase M14" evidence="1">
    <location>
        <begin position="42"/>
        <end position="135"/>
    </location>
</feature>
<accession>A0A4V3UY61</accession>
<dbReference type="CDD" id="cd06239">
    <property type="entry name" value="M14-like"/>
    <property type="match status" value="1"/>
</dbReference>
<dbReference type="OrthoDB" id="1119199at2"/>
<keyword evidence="3" id="KW-1185">Reference proteome</keyword>
<proteinExistence type="predicted"/>
<dbReference type="InterPro" id="IPR000834">
    <property type="entry name" value="Peptidase_M14"/>
</dbReference>
<dbReference type="SUPFAM" id="SSF53187">
    <property type="entry name" value="Zn-dependent exopeptidases"/>
    <property type="match status" value="1"/>
</dbReference>
<dbReference type="GO" id="GO:0006508">
    <property type="term" value="P:proteolysis"/>
    <property type="evidence" value="ECO:0007669"/>
    <property type="project" value="InterPro"/>
</dbReference>
<comment type="caution">
    <text evidence="2">The sequence shown here is derived from an EMBL/GenBank/DDBJ whole genome shotgun (WGS) entry which is preliminary data.</text>
</comment>
<dbReference type="Gene3D" id="3.40.630.10">
    <property type="entry name" value="Zn peptidases"/>
    <property type="match status" value="1"/>
</dbReference>
<evidence type="ECO:0000313" key="2">
    <source>
        <dbReference type="EMBL" id="THD67866.1"/>
    </source>
</evidence>
<name>A0A4V3UY61_9FLAO</name>